<dbReference type="AlphaFoldDB" id="A0A8X6Y833"/>
<comment type="caution">
    <text evidence="2">The sequence shown here is derived from an EMBL/GenBank/DDBJ whole genome shotgun (WGS) entry which is preliminary data.</text>
</comment>
<dbReference type="EMBL" id="BMAV01015358">
    <property type="protein sequence ID" value="GFY64709.1"/>
    <property type="molecule type" value="Genomic_DNA"/>
</dbReference>
<organism evidence="2 3">
    <name type="scientific">Trichonephila inaurata madagascariensis</name>
    <dbReference type="NCBI Taxonomy" id="2747483"/>
    <lineage>
        <taxon>Eukaryota</taxon>
        <taxon>Metazoa</taxon>
        <taxon>Ecdysozoa</taxon>
        <taxon>Arthropoda</taxon>
        <taxon>Chelicerata</taxon>
        <taxon>Arachnida</taxon>
        <taxon>Araneae</taxon>
        <taxon>Araneomorphae</taxon>
        <taxon>Entelegynae</taxon>
        <taxon>Araneoidea</taxon>
        <taxon>Nephilidae</taxon>
        <taxon>Trichonephila</taxon>
        <taxon>Trichonephila inaurata</taxon>
    </lineage>
</organism>
<evidence type="ECO:0000313" key="2">
    <source>
        <dbReference type="EMBL" id="GFY64709.1"/>
    </source>
</evidence>
<sequence>MLNSTTRYPKPSSSDARMDTNYRDGLSFSAWTADDGQAPSRHVTLSKKANISPCTSLRREHRTKNKVGSLTSKIDNLAAIRGFILNHLPS</sequence>
<accession>A0A8X6Y833</accession>
<evidence type="ECO:0000313" key="3">
    <source>
        <dbReference type="Proteomes" id="UP000886998"/>
    </source>
</evidence>
<reference evidence="2" key="1">
    <citation type="submission" date="2020-08" db="EMBL/GenBank/DDBJ databases">
        <title>Multicomponent nature underlies the extraordinary mechanical properties of spider dragline silk.</title>
        <authorList>
            <person name="Kono N."/>
            <person name="Nakamura H."/>
            <person name="Mori M."/>
            <person name="Yoshida Y."/>
            <person name="Ohtoshi R."/>
            <person name="Malay A.D."/>
            <person name="Moran D.A.P."/>
            <person name="Tomita M."/>
            <person name="Numata K."/>
            <person name="Arakawa K."/>
        </authorList>
    </citation>
    <scope>NUCLEOTIDE SEQUENCE</scope>
</reference>
<protein>
    <submittedName>
        <fullName evidence="2">Uncharacterized protein</fullName>
    </submittedName>
</protein>
<evidence type="ECO:0000256" key="1">
    <source>
        <dbReference type="SAM" id="MobiDB-lite"/>
    </source>
</evidence>
<dbReference type="Proteomes" id="UP000886998">
    <property type="component" value="Unassembled WGS sequence"/>
</dbReference>
<feature type="compositionally biased region" description="Polar residues" evidence="1">
    <location>
        <begin position="1"/>
        <end position="15"/>
    </location>
</feature>
<gene>
    <name evidence="2" type="ORF">TNIN_372081</name>
</gene>
<name>A0A8X6Y833_9ARAC</name>
<keyword evidence="3" id="KW-1185">Reference proteome</keyword>
<feature type="region of interest" description="Disordered" evidence="1">
    <location>
        <begin position="1"/>
        <end position="21"/>
    </location>
</feature>
<proteinExistence type="predicted"/>